<evidence type="ECO:0000313" key="1">
    <source>
        <dbReference type="EMBL" id="GAG83527.1"/>
    </source>
</evidence>
<comment type="caution">
    <text evidence="1">The sequence shown here is derived from an EMBL/GenBank/DDBJ whole genome shotgun (WGS) entry which is preliminary data.</text>
</comment>
<name>X1BQU3_9ZZZZ</name>
<protein>
    <recommendedName>
        <fullName evidence="2">ABC transporter ATP-binding protein</fullName>
    </recommendedName>
</protein>
<dbReference type="AlphaFoldDB" id="X1BQU3"/>
<reference evidence="1" key="1">
    <citation type="journal article" date="2014" name="Front. Microbiol.">
        <title>High frequency of phylogenetically diverse reductive dehalogenase-homologous genes in deep subseafloor sedimentary metagenomes.</title>
        <authorList>
            <person name="Kawai M."/>
            <person name="Futagami T."/>
            <person name="Toyoda A."/>
            <person name="Takaki Y."/>
            <person name="Nishi S."/>
            <person name="Hori S."/>
            <person name="Arai W."/>
            <person name="Tsubouchi T."/>
            <person name="Morono Y."/>
            <person name="Uchiyama I."/>
            <person name="Ito T."/>
            <person name="Fujiyama A."/>
            <person name="Inagaki F."/>
            <person name="Takami H."/>
        </authorList>
    </citation>
    <scope>NUCLEOTIDE SEQUENCE</scope>
    <source>
        <strain evidence="1">Expedition CK06-06</strain>
    </source>
</reference>
<sequence>MREAEKLCDMIAIIHQGNLIAQGTLEELKKNSSFDDLEEIFFELINQGENLE</sequence>
<gene>
    <name evidence="1" type="ORF">S01H4_36049</name>
</gene>
<evidence type="ECO:0008006" key="2">
    <source>
        <dbReference type="Google" id="ProtNLM"/>
    </source>
</evidence>
<proteinExistence type="predicted"/>
<accession>X1BQU3</accession>
<organism evidence="1">
    <name type="scientific">marine sediment metagenome</name>
    <dbReference type="NCBI Taxonomy" id="412755"/>
    <lineage>
        <taxon>unclassified sequences</taxon>
        <taxon>metagenomes</taxon>
        <taxon>ecological metagenomes</taxon>
    </lineage>
</organism>
<dbReference type="EMBL" id="BART01019229">
    <property type="protein sequence ID" value="GAG83527.1"/>
    <property type="molecule type" value="Genomic_DNA"/>
</dbReference>